<keyword evidence="1" id="KW-0732">Signal</keyword>
<evidence type="ECO:0000313" key="2">
    <source>
        <dbReference type="EMBL" id="SIR88989.1"/>
    </source>
</evidence>
<feature type="signal peptide" evidence="1">
    <location>
        <begin position="1"/>
        <end position="18"/>
    </location>
</feature>
<dbReference type="EMBL" id="FTNT01000003">
    <property type="protein sequence ID" value="SIR88989.1"/>
    <property type="molecule type" value="Genomic_DNA"/>
</dbReference>
<feature type="chain" id="PRO_5038836985" evidence="1">
    <location>
        <begin position="19"/>
        <end position="355"/>
    </location>
</feature>
<proteinExistence type="predicted"/>
<protein>
    <submittedName>
        <fullName evidence="2">Uncharacterized protein</fullName>
    </submittedName>
</protein>
<evidence type="ECO:0000313" key="3">
    <source>
        <dbReference type="Proteomes" id="UP000186218"/>
    </source>
</evidence>
<dbReference type="InterPro" id="IPR015943">
    <property type="entry name" value="WD40/YVTN_repeat-like_dom_sf"/>
</dbReference>
<gene>
    <name evidence="2" type="ORF">SAMN05445060_1444</name>
</gene>
<accession>A0A1N7ELR1</accession>
<dbReference type="PROSITE" id="PS51257">
    <property type="entry name" value="PROKAR_LIPOPROTEIN"/>
    <property type="match status" value="1"/>
</dbReference>
<dbReference type="SUPFAM" id="SSF101898">
    <property type="entry name" value="NHL repeat"/>
    <property type="match status" value="1"/>
</dbReference>
<dbReference type="Proteomes" id="UP000186218">
    <property type="component" value="Unassembled WGS sequence"/>
</dbReference>
<evidence type="ECO:0000256" key="1">
    <source>
        <dbReference type="SAM" id="SignalP"/>
    </source>
</evidence>
<dbReference type="OrthoDB" id="4446106at2"/>
<dbReference type="AlphaFoldDB" id="A0A1N7ELR1"/>
<dbReference type="RefSeq" id="WP_076477914.1">
    <property type="nucleotide sequence ID" value="NZ_FTNT01000003.1"/>
</dbReference>
<dbReference type="STRING" id="1344003.SAMN05445060_1444"/>
<reference evidence="2 3" key="1">
    <citation type="submission" date="2017-01" db="EMBL/GenBank/DDBJ databases">
        <authorList>
            <person name="Mah S.A."/>
            <person name="Swanson W.J."/>
            <person name="Moy G.W."/>
            <person name="Vacquier V.D."/>
        </authorList>
    </citation>
    <scope>NUCLEOTIDE SEQUENCE [LARGE SCALE GENOMIC DNA]</scope>
    <source>
        <strain evidence="2 3">CPCC 203464</strain>
    </source>
</reference>
<sequence length="355" mass="35710">MRRFAVVCAAVLSMVLIAACGGGKSGNSPDVATVAPATAVAAPATSPGPAAGHTVAAPGFGSSLAVGDDRLAVLNTAGTRVSLLPTDRVRAASSLDTVVGAVTATLPSAATAMSDVRDGRVLLAGPHALMTLDVASGAVTSGDLPAGTPLSARWLPDGRAVIGTDTGHVVVVGVDGEVQHDISGLVRADDLAVHPRDGAAPQVLALDRAQSSVSAVDVDAGTMGLSLRAGNGATTLTVDHYGRFLVANTRDGELLGFAGDPMIMRFRFPVAGGPYAVDYDDAHALAWVSSTGDSVARGYDLASGVPVLRHRLTTVSQADHMVVDPRDHSLYLLSANGAGVQVVTADEQANAAAFG</sequence>
<name>A0A1N7ELR1_9NOCA</name>
<organism evidence="2 3">
    <name type="scientific">Williamsia sterculiae</name>
    <dbReference type="NCBI Taxonomy" id="1344003"/>
    <lineage>
        <taxon>Bacteria</taxon>
        <taxon>Bacillati</taxon>
        <taxon>Actinomycetota</taxon>
        <taxon>Actinomycetes</taxon>
        <taxon>Mycobacteriales</taxon>
        <taxon>Nocardiaceae</taxon>
        <taxon>Williamsia</taxon>
    </lineage>
</organism>
<dbReference type="Gene3D" id="2.130.10.10">
    <property type="entry name" value="YVTN repeat-like/Quinoprotein amine dehydrogenase"/>
    <property type="match status" value="1"/>
</dbReference>
<keyword evidence="3" id="KW-1185">Reference proteome</keyword>